<sequence>MYSSPYASTRDVDICDDSAPNAEDFHNMEPEGRKLRNAPSVEGLTMEEINDMAKLHSKKSWKMNEKGQRQRFTTNMAILGKKRFSLEF</sequence>
<name>A0AC34QZE8_9BILA</name>
<proteinExistence type="predicted"/>
<evidence type="ECO:0000313" key="1">
    <source>
        <dbReference type="Proteomes" id="UP000887576"/>
    </source>
</evidence>
<dbReference type="Proteomes" id="UP000887576">
    <property type="component" value="Unplaced"/>
</dbReference>
<accession>A0AC34QZE8</accession>
<dbReference type="WBParaSite" id="JU765_v2.g20597.t5">
    <property type="protein sequence ID" value="JU765_v2.g20597.t5"/>
    <property type="gene ID" value="JU765_v2.g20597"/>
</dbReference>
<protein>
    <submittedName>
        <fullName evidence="2">Uncharacterized protein</fullName>
    </submittedName>
</protein>
<reference evidence="2" key="1">
    <citation type="submission" date="2022-11" db="UniProtKB">
        <authorList>
            <consortium name="WormBaseParasite"/>
        </authorList>
    </citation>
    <scope>IDENTIFICATION</scope>
</reference>
<organism evidence="1 2">
    <name type="scientific">Panagrolaimus sp. JU765</name>
    <dbReference type="NCBI Taxonomy" id="591449"/>
    <lineage>
        <taxon>Eukaryota</taxon>
        <taxon>Metazoa</taxon>
        <taxon>Ecdysozoa</taxon>
        <taxon>Nematoda</taxon>
        <taxon>Chromadorea</taxon>
        <taxon>Rhabditida</taxon>
        <taxon>Tylenchina</taxon>
        <taxon>Panagrolaimomorpha</taxon>
        <taxon>Panagrolaimoidea</taxon>
        <taxon>Panagrolaimidae</taxon>
        <taxon>Panagrolaimus</taxon>
    </lineage>
</organism>
<evidence type="ECO:0000313" key="2">
    <source>
        <dbReference type="WBParaSite" id="JU765_v2.g20597.t5"/>
    </source>
</evidence>